<feature type="region of interest" description="Disordered" evidence="1">
    <location>
        <begin position="29"/>
        <end position="109"/>
    </location>
</feature>
<feature type="compositionally biased region" description="Basic and acidic residues" evidence="1">
    <location>
        <begin position="77"/>
        <end position="87"/>
    </location>
</feature>
<proteinExistence type="predicted"/>
<reference evidence="3 4" key="1">
    <citation type="submission" date="2021-08" db="EMBL/GenBank/DDBJ databases">
        <authorList>
            <person name="Tuo L."/>
        </authorList>
    </citation>
    <scope>NUCLEOTIDE SEQUENCE [LARGE SCALE GENOMIC DNA]</scope>
    <source>
        <strain evidence="3 4">JCM 31229</strain>
    </source>
</reference>
<accession>A0ABS7PQ75</accession>
<dbReference type="Proteomes" id="UP000706039">
    <property type="component" value="Unassembled WGS sequence"/>
</dbReference>
<gene>
    <name evidence="3" type="ORF">K7G82_14330</name>
</gene>
<dbReference type="EMBL" id="JAINVV010000006">
    <property type="protein sequence ID" value="MBY8823477.1"/>
    <property type="molecule type" value="Genomic_DNA"/>
</dbReference>
<organism evidence="3 4">
    <name type="scientific">Sphingomonas colocasiae</name>
    <dbReference type="NCBI Taxonomy" id="1848973"/>
    <lineage>
        <taxon>Bacteria</taxon>
        <taxon>Pseudomonadati</taxon>
        <taxon>Pseudomonadota</taxon>
        <taxon>Alphaproteobacteria</taxon>
        <taxon>Sphingomonadales</taxon>
        <taxon>Sphingomonadaceae</taxon>
        <taxon>Sphingomonas</taxon>
    </lineage>
</organism>
<evidence type="ECO:0000313" key="4">
    <source>
        <dbReference type="Proteomes" id="UP000706039"/>
    </source>
</evidence>
<feature type="transmembrane region" description="Helical" evidence="2">
    <location>
        <begin position="6"/>
        <end position="27"/>
    </location>
</feature>
<evidence type="ECO:0000256" key="2">
    <source>
        <dbReference type="SAM" id="Phobius"/>
    </source>
</evidence>
<keyword evidence="4" id="KW-1185">Reference proteome</keyword>
<keyword evidence="2" id="KW-0472">Membrane</keyword>
<keyword evidence="2" id="KW-0812">Transmembrane</keyword>
<dbReference type="RefSeq" id="WP_222990720.1">
    <property type="nucleotide sequence ID" value="NZ_JAINVV010000006.1"/>
</dbReference>
<comment type="caution">
    <text evidence="3">The sequence shown here is derived from an EMBL/GenBank/DDBJ whole genome shotgun (WGS) entry which is preliminary data.</text>
</comment>
<keyword evidence="2" id="KW-1133">Transmembrane helix</keyword>
<evidence type="ECO:0000256" key="1">
    <source>
        <dbReference type="SAM" id="MobiDB-lite"/>
    </source>
</evidence>
<evidence type="ECO:0000313" key="3">
    <source>
        <dbReference type="EMBL" id="MBY8823477.1"/>
    </source>
</evidence>
<sequence>MDTGWIWSLVTIGGPILLGVVLIWAILNNRRSPAEEERTERATARLYEEQDRIDKANEGAAQPRPDPDPAPSPPSARDSEPPKENISTRHQAPGDAMRPRDTLDRDIPS</sequence>
<feature type="compositionally biased region" description="Basic and acidic residues" evidence="1">
    <location>
        <begin position="97"/>
        <end position="109"/>
    </location>
</feature>
<protein>
    <submittedName>
        <fullName evidence="3">Uncharacterized protein</fullName>
    </submittedName>
</protein>
<name>A0ABS7PQ75_9SPHN</name>
<feature type="compositionally biased region" description="Basic and acidic residues" evidence="1">
    <location>
        <begin position="32"/>
        <end position="57"/>
    </location>
</feature>